<dbReference type="AlphaFoldDB" id="A0A4Y2SE30"/>
<keyword evidence="1" id="KW-0732">Signal</keyword>
<evidence type="ECO:0000256" key="1">
    <source>
        <dbReference type="SAM" id="SignalP"/>
    </source>
</evidence>
<evidence type="ECO:0000313" key="3">
    <source>
        <dbReference type="Proteomes" id="UP000499080"/>
    </source>
</evidence>
<proteinExistence type="predicted"/>
<evidence type="ECO:0000313" key="2">
    <source>
        <dbReference type="EMBL" id="GBN86478.1"/>
    </source>
</evidence>
<keyword evidence="3" id="KW-1185">Reference proteome</keyword>
<evidence type="ECO:0008006" key="4">
    <source>
        <dbReference type="Google" id="ProtNLM"/>
    </source>
</evidence>
<dbReference type="Proteomes" id="UP000499080">
    <property type="component" value="Unassembled WGS sequence"/>
</dbReference>
<feature type="signal peptide" evidence="1">
    <location>
        <begin position="1"/>
        <end position="19"/>
    </location>
</feature>
<feature type="chain" id="PRO_5021246392" description="Saposin B-type domain-containing protein" evidence="1">
    <location>
        <begin position="20"/>
        <end position="85"/>
    </location>
</feature>
<name>A0A4Y2SE30_ARAVE</name>
<gene>
    <name evidence="2" type="ORF">AVEN_154352_1</name>
</gene>
<accession>A0A4Y2SE30</accession>
<protein>
    <recommendedName>
        <fullName evidence="4">Saposin B-type domain-containing protein</fullName>
    </recommendedName>
</protein>
<sequence length="85" mass="9611">MEAVPWCLLLLLCLGWALADQDDQIELRSLCCPAGLIRADQRLRSATNKIMRKALPAIMKEVYKKDLSTTLPDHPATYCKRPQAE</sequence>
<reference evidence="2 3" key="1">
    <citation type="journal article" date="2019" name="Sci. Rep.">
        <title>Orb-weaving spider Araneus ventricosus genome elucidates the spidroin gene catalogue.</title>
        <authorList>
            <person name="Kono N."/>
            <person name="Nakamura H."/>
            <person name="Ohtoshi R."/>
            <person name="Moran D.A.P."/>
            <person name="Shinohara A."/>
            <person name="Yoshida Y."/>
            <person name="Fujiwara M."/>
            <person name="Mori M."/>
            <person name="Tomita M."/>
            <person name="Arakawa K."/>
        </authorList>
    </citation>
    <scope>NUCLEOTIDE SEQUENCE [LARGE SCALE GENOMIC DNA]</scope>
</reference>
<dbReference type="EMBL" id="BGPR01021308">
    <property type="protein sequence ID" value="GBN86478.1"/>
    <property type="molecule type" value="Genomic_DNA"/>
</dbReference>
<comment type="caution">
    <text evidence="2">The sequence shown here is derived from an EMBL/GenBank/DDBJ whole genome shotgun (WGS) entry which is preliminary data.</text>
</comment>
<organism evidence="2 3">
    <name type="scientific">Araneus ventricosus</name>
    <name type="common">Orbweaver spider</name>
    <name type="synonym">Epeira ventricosa</name>
    <dbReference type="NCBI Taxonomy" id="182803"/>
    <lineage>
        <taxon>Eukaryota</taxon>
        <taxon>Metazoa</taxon>
        <taxon>Ecdysozoa</taxon>
        <taxon>Arthropoda</taxon>
        <taxon>Chelicerata</taxon>
        <taxon>Arachnida</taxon>
        <taxon>Araneae</taxon>
        <taxon>Araneomorphae</taxon>
        <taxon>Entelegynae</taxon>
        <taxon>Araneoidea</taxon>
        <taxon>Araneidae</taxon>
        <taxon>Araneus</taxon>
    </lineage>
</organism>